<proteinExistence type="predicted"/>
<dbReference type="InterPro" id="IPR048469">
    <property type="entry name" value="YchJ-like_M"/>
</dbReference>
<evidence type="ECO:0000313" key="3">
    <source>
        <dbReference type="Proteomes" id="UP001442841"/>
    </source>
</evidence>
<dbReference type="Gene3D" id="3.10.450.50">
    <property type="match status" value="1"/>
</dbReference>
<accession>A0ABZ3FIS0</accession>
<protein>
    <submittedName>
        <fullName evidence="2">YchJ family metal-binding protein</fullName>
    </submittedName>
</protein>
<feature type="domain" description="YchJ-like middle NTF2-like" evidence="1">
    <location>
        <begin position="1"/>
        <end position="89"/>
    </location>
</feature>
<organism evidence="2 3">
    <name type="scientific">Ammonicoccus fulvus</name>
    <dbReference type="NCBI Taxonomy" id="3138240"/>
    <lineage>
        <taxon>Bacteria</taxon>
        <taxon>Bacillati</taxon>
        <taxon>Actinomycetota</taxon>
        <taxon>Actinomycetes</taxon>
        <taxon>Propionibacteriales</taxon>
        <taxon>Propionibacteriaceae</taxon>
        <taxon>Ammonicoccus</taxon>
    </lineage>
</organism>
<dbReference type="Proteomes" id="UP001442841">
    <property type="component" value="Chromosome"/>
</dbReference>
<sequence length="94" mass="10776">MRSRYAAFVVRNGDYLFRTWHPATRPADVDPGDLTWTGLEILDTVEGGPADRDGIVEFVAHHRSGRTTGRLHERSRFERRAGRWFYLDGEISGD</sequence>
<evidence type="ECO:0000259" key="1">
    <source>
        <dbReference type="Pfam" id="PF17775"/>
    </source>
</evidence>
<dbReference type="RefSeq" id="WP_425307316.1">
    <property type="nucleotide sequence ID" value="NZ_CP154795.1"/>
</dbReference>
<gene>
    <name evidence="2" type="ORF">AADG42_00680</name>
</gene>
<reference evidence="2 3" key="1">
    <citation type="submission" date="2024-04" db="EMBL/GenBank/DDBJ databases">
        <title>Isolation of an actinomycete strain from pig manure.</title>
        <authorList>
            <person name="Gong T."/>
            <person name="Yu Z."/>
            <person name="An M."/>
            <person name="Wei C."/>
            <person name="Yang W."/>
            <person name="Liu L."/>
        </authorList>
    </citation>
    <scope>NUCLEOTIDE SEQUENCE [LARGE SCALE GENOMIC DNA]</scope>
    <source>
        <strain evidence="2 3">ZF39</strain>
    </source>
</reference>
<name>A0ABZ3FIS0_9ACTN</name>
<dbReference type="EMBL" id="CP154795">
    <property type="protein sequence ID" value="XAN05881.1"/>
    <property type="molecule type" value="Genomic_DNA"/>
</dbReference>
<keyword evidence="3" id="KW-1185">Reference proteome</keyword>
<dbReference type="InterPro" id="IPR032710">
    <property type="entry name" value="NTF2-like_dom_sf"/>
</dbReference>
<dbReference type="SUPFAM" id="SSF54427">
    <property type="entry name" value="NTF2-like"/>
    <property type="match status" value="1"/>
</dbReference>
<dbReference type="Pfam" id="PF17775">
    <property type="entry name" value="YchJ_M-like"/>
    <property type="match status" value="1"/>
</dbReference>
<evidence type="ECO:0000313" key="2">
    <source>
        <dbReference type="EMBL" id="XAN05881.1"/>
    </source>
</evidence>